<reference evidence="1" key="2">
    <citation type="submission" date="2021-10" db="EMBL/GenBank/DDBJ databases">
        <authorList>
            <person name="Piombo E."/>
        </authorList>
    </citation>
    <scope>NUCLEOTIDE SEQUENCE</scope>
</reference>
<organism evidence="1 2">
    <name type="scientific">Clonostachys rosea f. rosea IK726</name>
    <dbReference type="NCBI Taxonomy" id="1349383"/>
    <lineage>
        <taxon>Eukaryota</taxon>
        <taxon>Fungi</taxon>
        <taxon>Dikarya</taxon>
        <taxon>Ascomycota</taxon>
        <taxon>Pezizomycotina</taxon>
        <taxon>Sordariomycetes</taxon>
        <taxon>Hypocreomycetidae</taxon>
        <taxon>Hypocreales</taxon>
        <taxon>Bionectriaceae</taxon>
        <taxon>Clonostachys</taxon>
    </lineage>
</organism>
<protein>
    <submittedName>
        <fullName evidence="1">Uncharacterized protein</fullName>
    </submittedName>
</protein>
<reference evidence="1" key="1">
    <citation type="submission" date="2020-04" db="EMBL/GenBank/DDBJ databases">
        <authorList>
            <person name="Broberg M."/>
        </authorList>
    </citation>
    <scope>NUCLEOTIDE SEQUENCE</scope>
</reference>
<dbReference type="EMBL" id="CADEHS020000006">
    <property type="protein sequence ID" value="CAG9942483.1"/>
    <property type="molecule type" value="Genomic_DNA"/>
</dbReference>
<proteinExistence type="predicted"/>
<evidence type="ECO:0000313" key="1">
    <source>
        <dbReference type="EMBL" id="CAG9942483.1"/>
    </source>
</evidence>
<sequence>MPSNSSAMKQLFCLSKPQLTVEHLPDLTDKIIIVTGSNTGLGKEITQALYSKNARVYMMTRSEIKTKEAIESVKTNNPSSKGDFHYIHLDLSNLITMKSSVDQFLQRKQTLHLLYNNVGVGYAEKDSKT</sequence>
<accession>A0ACA9TNX7</accession>
<keyword evidence="2" id="KW-1185">Reference proteome</keyword>
<gene>
    <name evidence="1" type="ORF">CRV2_00009418</name>
</gene>
<dbReference type="Proteomes" id="UP000836387">
    <property type="component" value="Unassembled WGS sequence"/>
</dbReference>
<evidence type="ECO:0000313" key="2">
    <source>
        <dbReference type="Proteomes" id="UP000836387"/>
    </source>
</evidence>
<comment type="caution">
    <text evidence="1">The sequence shown here is derived from an EMBL/GenBank/DDBJ whole genome shotgun (WGS) entry which is preliminary data.</text>
</comment>
<name>A0ACA9TNX7_BIOOC</name>